<gene>
    <name evidence="1" type="ORF">TBCH5v1_0770</name>
</gene>
<dbReference type="EMBL" id="CP013050">
    <property type="protein sequence ID" value="ALM74725.1"/>
    <property type="molecule type" value="Genomic_DNA"/>
</dbReference>
<evidence type="ECO:0008006" key="3">
    <source>
        <dbReference type="Google" id="ProtNLM"/>
    </source>
</evidence>
<dbReference type="SUPFAM" id="SSF53613">
    <property type="entry name" value="Ribokinase-like"/>
    <property type="match status" value="1"/>
</dbReference>
<evidence type="ECO:0000313" key="1">
    <source>
        <dbReference type="EMBL" id="ALM74725.1"/>
    </source>
</evidence>
<dbReference type="Gene3D" id="3.40.1190.20">
    <property type="match status" value="1"/>
</dbReference>
<dbReference type="STRING" id="55802.TBCH5v1_0770"/>
<dbReference type="InterPro" id="IPR029056">
    <property type="entry name" value="Ribokinase-like"/>
</dbReference>
<dbReference type="GeneID" id="26136046"/>
<accession>A0A0S1XA94</accession>
<sequence length="282" mass="32322">MKCLIVGHLTHDIILRGNVRIERIGGGVYYSALVLSPFCDVEIITKVGKDFPKEWLRELKERGIRITLLPSKYTTTYELRYLDENTRILRLLSKADSFRVSEIPTDNWDIILLNPVANEISGEIVKKMRGFISIDVQGFVRSFENGKVGLKKTNASFLSNAKIVHADVNEFEMLDEIDNKPEVMLISNGADRGEAVYRGERYHFEPIKMSVAETTGAGDSFLAYFSYFYKQYPFMKALKMTVSFTAFFLKYRTPSFDFDEARENAKNVKVEKIVTDEETSAR</sequence>
<dbReference type="PATRIC" id="fig|55802.8.peg.765"/>
<reference evidence="1 2" key="1">
    <citation type="journal article" date="2016" name="Genome Announc.">
        <title>Complete genome sequence of the hyperthermophilic and piezophilic archaeon Thermococcus barophilus Ch5, capable of growth at the expense of hydrogenogenesis from carbon monoxide and formate.</title>
        <authorList>
            <person name="Oger P."/>
            <person name="Sokolova T.G."/>
            <person name="Kozhevnikova D.A."/>
            <person name="Taranov E.A."/>
            <person name="Vannier P."/>
            <person name="Lee H.S."/>
            <person name="Kwon K.K."/>
            <person name="Kang S.G."/>
            <person name="Lee J.H."/>
            <person name="Bonch-Osmolovskaya E.A."/>
            <person name="Lebedinsky A.V."/>
        </authorList>
    </citation>
    <scope>NUCLEOTIDE SEQUENCE [LARGE SCALE GENOMIC DNA]</scope>
    <source>
        <strain evidence="2">Ch5</strain>
    </source>
</reference>
<protein>
    <recommendedName>
        <fullName evidence="3">Carbohydrate kinase</fullName>
    </recommendedName>
</protein>
<organism evidence="1 2">
    <name type="scientific">Thermococcus barophilus</name>
    <dbReference type="NCBI Taxonomy" id="55802"/>
    <lineage>
        <taxon>Archaea</taxon>
        <taxon>Methanobacteriati</taxon>
        <taxon>Methanobacteriota</taxon>
        <taxon>Thermococci</taxon>
        <taxon>Thermococcales</taxon>
        <taxon>Thermococcaceae</taxon>
        <taxon>Thermococcus</taxon>
    </lineage>
</organism>
<dbReference type="Proteomes" id="UP000066042">
    <property type="component" value="Chromosome"/>
</dbReference>
<evidence type="ECO:0000313" key="2">
    <source>
        <dbReference type="Proteomes" id="UP000066042"/>
    </source>
</evidence>
<dbReference type="AlphaFoldDB" id="A0A0S1XA94"/>
<name>A0A0S1XA94_THEBA</name>
<proteinExistence type="predicted"/>
<dbReference type="RefSeq" id="WP_056933563.1">
    <property type="nucleotide sequence ID" value="NZ_CP013050.1"/>
</dbReference>